<feature type="region of interest" description="Disordered" evidence="7">
    <location>
        <begin position="107"/>
        <end position="176"/>
    </location>
</feature>
<evidence type="ECO:0000313" key="10">
    <source>
        <dbReference type="Proteomes" id="UP000001811"/>
    </source>
</evidence>
<comment type="subcellular location">
    <subcellularLocation>
        <location evidence="1 6">Secreted</location>
    </subcellularLocation>
</comment>
<dbReference type="Proteomes" id="UP000001811">
    <property type="component" value="Chromosome 4"/>
</dbReference>
<dbReference type="Pfam" id="PF13841">
    <property type="entry name" value="Defensin_beta_2"/>
    <property type="match status" value="1"/>
</dbReference>
<evidence type="ECO:0000256" key="7">
    <source>
        <dbReference type="SAM" id="MobiDB-lite"/>
    </source>
</evidence>
<dbReference type="AlphaFoldDB" id="G1SYT6"/>
<evidence type="ECO:0000313" key="9">
    <source>
        <dbReference type="Ensembl" id="ENSOCUP00000008791.3"/>
    </source>
</evidence>
<name>G1SYT6_RABIT</name>
<keyword evidence="5" id="KW-1015">Disulfide bond</keyword>
<dbReference type="eggNOG" id="ENOG502TDUT">
    <property type="taxonomic scope" value="Eukaryota"/>
</dbReference>
<dbReference type="Bgee" id="ENSOCUG00000010202">
    <property type="expression patterns" value="Expressed in testis and 4 other cell types or tissues"/>
</dbReference>
<dbReference type="EMBL" id="AAGW02060518">
    <property type="status" value="NOT_ANNOTATED_CDS"/>
    <property type="molecule type" value="Genomic_DNA"/>
</dbReference>
<feature type="compositionally biased region" description="Pro residues" evidence="7">
    <location>
        <begin position="149"/>
        <end position="160"/>
    </location>
</feature>
<dbReference type="InterPro" id="IPR025933">
    <property type="entry name" value="Beta_defensin_dom"/>
</dbReference>
<feature type="chain" id="PRO_5041014839" description="Beta-defensin" evidence="6">
    <location>
        <begin position="20"/>
        <end position="176"/>
    </location>
</feature>
<dbReference type="STRING" id="9986.ENSOCUP00000008791"/>
<gene>
    <name evidence="9" type="primary">DEFB129</name>
</gene>
<accession>G1SYT6</accession>
<proteinExistence type="inferred from homology"/>
<reference evidence="9" key="2">
    <citation type="submission" date="2025-08" db="UniProtKB">
        <authorList>
            <consortium name="Ensembl"/>
        </authorList>
    </citation>
    <scope>IDENTIFICATION</scope>
    <source>
        <strain evidence="9">Thorbecke</strain>
    </source>
</reference>
<keyword evidence="6" id="KW-0929">Antimicrobial</keyword>
<evidence type="ECO:0000256" key="5">
    <source>
        <dbReference type="ARBA" id="ARBA00023157"/>
    </source>
</evidence>
<dbReference type="GeneTree" id="ENSGT00390000008616"/>
<keyword evidence="4 6" id="KW-0732">Signal</keyword>
<reference evidence="9" key="3">
    <citation type="submission" date="2025-09" db="UniProtKB">
        <authorList>
            <consortium name="Ensembl"/>
        </authorList>
    </citation>
    <scope>IDENTIFICATION</scope>
    <source>
        <strain evidence="9">Thorbecke</strain>
    </source>
</reference>
<dbReference type="GO" id="GO:0005576">
    <property type="term" value="C:extracellular region"/>
    <property type="evidence" value="ECO:0007669"/>
    <property type="project" value="UniProtKB-SubCell"/>
</dbReference>
<protein>
    <recommendedName>
        <fullName evidence="6">Beta-defensin</fullName>
    </recommendedName>
</protein>
<feature type="signal peptide" evidence="6">
    <location>
        <begin position="1"/>
        <end position="19"/>
    </location>
</feature>
<evidence type="ECO:0000256" key="6">
    <source>
        <dbReference type="RuleBase" id="RU231113"/>
    </source>
</evidence>
<keyword evidence="6" id="KW-0044">Antibiotic</keyword>
<keyword evidence="6" id="KW-0211">Defensin</keyword>
<organism evidence="9 10">
    <name type="scientific">Oryctolagus cuniculus</name>
    <name type="common">Rabbit</name>
    <dbReference type="NCBI Taxonomy" id="9986"/>
    <lineage>
        <taxon>Eukaryota</taxon>
        <taxon>Metazoa</taxon>
        <taxon>Chordata</taxon>
        <taxon>Craniata</taxon>
        <taxon>Vertebrata</taxon>
        <taxon>Euteleostomi</taxon>
        <taxon>Mammalia</taxon>
        <taxon>Eutheria</taxon>
        <taxon>Euarchontoglires</taxon>
        <taxon>Glires</taxon>
        <taxon>Lagomorpha</taxon>
        <taxon>Leporidae</taxon>
        <taxon>Oryctolagus</taxon>
    </lineage>
</organism>
<dbReference type="PaxDb" id="9986-ENSOCUP00000008791"/>
<reference evidence="9 10" key="1">
    <citation type="journal article" date="2011" name="Nature">
        <title>A high-resolution map of human evolutionary constraint using 29 mammals.</title>
        <authorList>
            <person name="Lindblad-Toh K."/>
            <person name="Garber M."/>
            <person name="Zuk O."/>
            <person name="Lin M.F."/>
            <person name="Parker B.J."/>
            <person name="Washietl S."/>
            <person name="Kheradpour P."/>
            <person name="Ernst J."/>
            <person name="Jordan G."/>
            <person name="Mauceli E."/>
            <person name="Ward L.D."/>
            <person name="Lowe C.B."/>
            <person name="Holloway A.K."/>
            <person name="Clamp M."/>
            <person name="Gnerre S."/>
            <person name="Alfoldi J."/>
            <person name="Beal K."/>
            <person name="Chang J."/>
            <person name="Clawson H."/>
            <person name="Cuff J."/>
            <person name="Di Palma F."/>
            <person name="Fitzgerald S."/>
            <person name="Flicek P."/>
            <person name="Guttman M."/>
            <person name="Hubisz M.J."/>
            <person name="Jaffe D.B."/>
            <person name="Jungreis I."/>
            <person name="Kent W.J."/>
            <person name="Kostka D."/>
            <person name="Lara M."/>
            <person name="Martins A.L."/>
            <person name="Massingham T."/>
            <person name="Moltke I."/>
            <person name="Raney B.J."/>
            <person name="Rasmussen M.D."/>
            <person name="Robinson J."/>
            <person name="Stark A."/>
            <person name="Vilella A.J."/>
            <person name="Wen J."/>
            <person name="Xie X."/>
            <person name="Zody M.C."/>
            <person name="Baldwin J."/>
            <person name="Bloom T."/>
            <person name="Chin C.W."/>
            <person name="Heiman D."/>
            <person name="Nicol R."/>
            <person name="Nusbaum C."/>
            <person name="Young S."/>
            <person name="Wilkinson J."/>
            <person name="Worley K.C."/>
            <person name="Kovar C.L."/>
            <person name="Muzny D.M."/>
            <person name="Gibbs R.A."/>
            <person name="Cree A."/>
            <person name="Dihn H.H."/>
            <person name="Fowler G."/>
            <person name="Jhangiani S."/>
            <person name="Joshi V."/>
            <person name="Lee S."/>
            <person name="Lewis L.R."/>
            <person name="Nazareth L.V."/>
            <person name="Okwuonu G."/>
            <person name="Santibanez J."/>
            <person name="Warren W.C."/>
            <person name="Mardis E.R."/>
            <person name="Weinstock G.M."/>
            <person name="Wilson R.K."/>
            <person name="Delehaunty K."/>
            <person name="Dooling D."/>
            <person name="Fronik C."/>
            <person name="Fulton L."/>
            <person name="Fulton B."/>
            <person name="Graves T."/>
            <person name="Minx P."/>
            <person name="Sodergren E."/>
            <person name="Birney E."/>
            <person name="Margulies E.H."/>
            <person name="Herrero J."/>
            <person name="Green E.D."/>
            <person name="Haussler D."/>
            <person name="Siepel A."/>
            <person name="Goldman N."/>
            <person name="Pollard K.S."/>
            <person name="Pedersen J.S."/>
            <person name="Lander E.S."/>
            <person name="Kellis M."/>
        </authorList>
    </citation>
    <scope>NUCLEOTIDE SEQUENCE [LARGE SCALE GENOMIC DNA]</scope>
    <source>
        <strain evidence="9 10">Thorbecke inbred</strain>
    </source>
</reference>
<evidence type="ECO:0000256" key="4">
    <source>
        <dbReference type="ARBA" id="ARBA00022729"/>
    </source>
</evidence>
<evidence type="ECO:0000256" key="1">
    <source>
        <dbReference type="ARBA" id="ARBA00004613"/>
    </source>
</evidence>
<evidence type="ECO:0000256" key="2">
    <source>
        <dbReference type="ARBA" id="ARBA00007371"/>
    </source>
</evidence>
<evidence type="ECO:0000256" key="3">
    <source>
        <dbReference type="ARBA" id="ARBA00022525"/>
    </source>
</evidence>
<sequence length="176" mass="19559">MKLILPIFASLMLQYQVNTEFLVLKKCSMGFGRCRNQCAADEKEVQKCKKKKCCLDPKVVQFIKSYLKNQIPHVLGDDVPEMLKIDRDFAKIKTRYVFPLPTRNNSLPSAGTKSVITPKATPMNPEPVTSAAVSSKSDTKGRVASATASPPPAPPPPTRPRPPRTQLDLEEADEHR</sequence>
<dbReference type="HOGENOM" id="CLU_1618467_0_0_1"/>
<dbReference type="InParanoid" id="G1SYT6"/>
<dbReference type="GO" id="GO:0042742">
    <property type="term" value="P:defense response to bacterium"/>
    <property type="evidence" value="ECO:0007669"/>
    <property type="project" value="UniProtKB-UniRule"/>
</dbReference>
<feature type="domain" description="Beta-defensin" evidence="8">
    <location>
        <begin position="26"/>
        <end position="54"/>
    </location>
</feature>
<comment type="similarity">
    <text evidence="2 6">Belongs to the beta-defensin family.</text>
</comment>
<keyword evidence="10" id="KW-1185">Reference proteome</keyword>
<dbReference type="GO" id="GO:0045087">
    <property type="term" value="P:innate immune response"/>
    <property type="evidence" value="ECO:0007669"/>
    <property type="project" value="InterPro"/>
</dbReference>
<evidence type="ECO:0000259" key="8">
    <source>
        <dbReference type="Pfam" id="PF13841"/>
    </source>
</evidence>
<keyword evidence="3 6" id="KW-0964">Secreted</keyword>
<comment type="function">
    <text evidence="6">Has antibacterial activity.</text>
</comment>
<dbReference type="Ensembl" id="ENSOCUT00000010199.3">
    <property type="protein sequence ID" value="ENSOCUP00000008791.3"/>
    <property type="gene ID" value="ENSOCUG00000010202.3"/>
</dbReference>